<proteinExistence type="predicted"/>
<protein>
    <submittedName>
        <fullName evidence="2">Uncharacterized protein</fullName>
    </submittedName>
</protein>
<evidence type="ECO:0000313" key="3">
    <source>
        <dbReference type="Proteomes" id="UP001497516"/>
    </source>
</evidence>
<dbReference type="Proteomes" id="UP001497516">
    <property type="component" value="Chromosome 2"/>
</dbReference>
<reference evidence="2 3" key="1">
    <citation type="submission" date="2024-04" db="EMBL/GenBank/DDBJ databases">
        <authorList>
            <person name="Fracassetti M."/>
        </authorList>
    </citation>
    <scope>NUCLEOTIDE SEQUENCE [LARGE SCALE GENOMIC DNA]</scope>
</reference>
<keyword evidence="3" id="KW-1185">Reference proteome</keyword>
<feature type="region of interest" description="Disordered" evidence="1">
    <location>
        <begin position="22"/>
        <end position="45"/>
    </location>
</feature>
<name>A0AAV2D7L6_9ROSI</name>
<accession>A0AAV2D7L6</accession>
<evidence type="ECO:0000256" key="1">
    <source>
        <dbReference type="SAM" id="MobiDB-lite"/>
    </source>
</evidence>
<dbReference type="AlphaFoldDB" id="A0AAV2D7L6"/>
<dbReference type="EMBL" id="OZ034815">
    <property type="protein sequence ID" value="CAL1368913.1"/>
    <property type="molecule type" value="Genomic_DNA"/>
</dbReference>
<gene>
    <name evidence="2" type="ORF">LTRI10_LOCUS11799</name>
</gene>
<sequence length="72" mass="7395">MATGSARTESDDGVEEFLREDVMGTETSDGELGAATMIGDGDDADGKSGREVLMAAGSGAALLTKSRSRRLN</sequence>
<organism evidence="2 3">
    <name type="scientific">Linum trigynum</name>
    <dbReference type="NCBI Taxonomy" id="586398"/>
    <lineage>
        <taxon>Eukaryota</taxon>
        <taxon>Viridiplantae</taxon>
        <taxon>Streptophyta</taxon>
        <taxon>Embryophyta</taxon>
        <taxon>Tracheophyta</taxon>
        <taxon>Spermatophyta</taxon>
        <taxon>Magnoliopsida</taxon>
        <taxon>eudicotyledons</taxon>
        <taxon>Gunneridae</taxon>
        <taxon>Pentapetalae</taxon>
        <taxon>rosids</taxon>
        <taxon>fabids</taxon>
        <taxon>Malpighiales</taxon>
        <taxon>Linaceae</taxon>
        <taxon>Linum</taxon>
    </lineage>
</organism>
<evidence type="ECO:0000313" key="2">
    <source>
        <dbReference type="EMBL" id="CAL1368913.1"/>
    </source>
</evidence>